<dbReference type="InterPro" id="IPR019049">
    <property type="entry name" value="Nucleoporin_prot_Ndc1/Nup"/>
</dbReference>
<evidence type="ECO:0000256" key="13">
    <source>
        <dbReference type="SAM" id="Phobius"/>
    </source>
</evidence>
<evidence type="ECO:0000256" key="4">
    <source>
        <dbReference type="ARBA" id="ARBA00022448"/>
    </source>
</evidence>
<dbReference type="GO" id="GO:0106166">
    <property type="term" value="F:spindle pole body-nuclear membrane anchor activity"/>
    <property type="evidence" value="ECO:0007669"/>
    <property type="project" value="TreeGrafter"/>
</dbReference>
<evidence type="ECO:0000256" key="9">
    <source>
        <dbReference type="ARBA" id="ARBA00023010"/>
    </source>
</evidence>
<evidence type="ECO:0000256" key="7">
    <source>
        <dbReference type="ARBA" id="ARBA00022927"/>
    </source>
</evidence>
<dbReference type="GO" id="GO:0051028">
    <property type="term" value="P:mRNA transport"/>
    <property type="evidence" value="ECO:0007669"/>
    <property type="project" value="UniProtKB-KW"/>
</dbReference>
<sequence>MLEKPIPLSSAYCYNTIFTDVLRKRFNNLGTRLLLVLSILGSMVITLFSKTTSVWYEFLIKLPVRIISLYVCSLILIITRKNYIRIESYNGKNWNPIRSIYYEFISKRNIIYQVIYIIDNLLLTFVFKDLVSIKNLISGFHDNFLFWYYMAFLLPVAYNIMHNLIDIDYLKFDHQLTNEKPQQFIRKNLLDQVIIRSIKFLIVMMVFIEPLNQIVLRWVDYKSNRLSWKLIIIINAMVLVMSLILNSINLLFNSHMMMGCLYKNIPISNLSSTPMETLINGLQSEKKFTKLTAFQELSFRCNHADIKYRRPIYETRYKNGHIWNIILNECFKVLNESNDGVVKYMEMIEEKLSLKDAYDNSLMTLNRRSRFEDDGTEGKMLFGNHPDPATRHRRKRRIKRRKQYDSMIPDDMGKVSLNADDSQTYKLFKNEKFLRKQYSLMKKNRVQNYLRDQNSINGPILTRKLYVVEKLQDFVQELREFLSGLLYTDSSNHTLRNGRKSNMTIIEAWLLNKKRESDKLIPTYQINYHIILSLNGILNKAINEDPKGRIISTVGEILKIFERSIVKLGKFTEWEMGEEESTKIVHQIDNVFVIYELIIDSFLEIILNYNEILNDVYLDREVIRLGRWVLDMCN</sequence>
<evidence type="ECO:0008006" key="16">
    <source>
        <dbReference type="Google" id="ProtNLM"/>
    </source>
</evidence>
<proteinExistence type="inferred from homology"/>
<evidence type="ECO:0000256" key="12">
    <source>
        <dbReference type="ARBA" id="ARBA00023242"/>
    </source>
</evidence>
<comment type="subcellular location">
    <subcellularLocation>
        <location evidence="1">Nucleus membrane</location>
        <topology evidence="1">Multi-pass membrane protein</topology>
    </subcellularLocation>
    <subcellularLocation>
        <location evidence="2">Nucleus</location>
        <location evidence="2">Nuclear pore complex</location>
    </subcellularLocation>
</comment>
<evidence type="ECO:0000256" key="8">
    <source>
        <dbReference type="ARBA" id="ARBA00022989"/>
    </source>
</evidence>
<dbReference type="EMBL" id="HE806318">
    <property type="protein sequence ID" value="CCH60002.1"/>
    <property type="molecule type" value="Genomic_DNA"/>
</dbReference>
<dbReference type="STRING" id="1071380.I2H0V0"/>
<dbReference type="GO" id="GO:0015031">
    <property type="term" value="P:protein transport"/>
    <property type="evidence" value="ECO:0007669"/>
    <property type="project" value="UniProtKB-KW"/>
</dbReference>
<gene>
    <name evidence="14" type="primary">TBLA0C01890</name>
    <name evidence="14" type="ORF">TBLA_0C01890</name>
</gene>
<organism evidence="14 15">
    <name type="scientific">Henningerozyma blattae (strain ATCC 34711 / CBS 6284 / DSM 70876 / NBRC 10599 / NRRL Y-10934 / UCD 77-7)</name>
    <name type="common">Yeast</name>
    <name type="synonym">Tetrapisispora blattae</name>
    <dbReference type="NCBI Taxonomy" id="1071380"/>
    <lineage>
        <taxon>Eukaryota</taxon>
        <taxon>Fungi</taxon>
        <taxon>Dikarya</taxon>
        <taxon>Ascomycota</taxon>
        <taxon>Saccharomycotina</taxon>
        <taxon>Saccharomycetes</taxon>
        <taxon>Saccharomycetales</taxon>
        <taxon>Saccharomycetaceae</taxon>
        <taxon>Henningerozyma</taxon>
    </lineage>
</organism>
<dbReference type="GO" id="GO:0005816">
    <property type="term" value="C:spindle pole body"/>
    <property type="evidence" value="ECO:0007669"/>
    <property type="project" value="TreeGrafter"/>
</dbReference>
<dbReference type="Proteomes" id="UP000002866">
    <property type="component" value="Chromosome 3"/>
</dbReference>
<keyword evidence="11 13" id="KW-0472">Membrane</keyword>
<dbReference type="eggNOG" id="ENOG502RZSR">
    <property type="taxonomic scope" value="Eukaryota"/>
</dbReference>
<dbReference type="PANTHER" id="PTHR13269">
    <property type="entry name" value="NUCLEOPORIN NDC1"/>
    <property type="match status" value="1"/>
</dbReference>
<keyword evidence="4" id="KW-0813">Transport</keyword>
<dbReference type="Pfam" id="PF09531">
    <property type="entry name" value="Ndc1_Nup"/>
    <property type="match status" value="1"/>
</dbReference>
<dbReference type="HOGENOM" id="CLU_028040_0_0_1"/>
<evidence type="ECO:0000256" key="10">
    <source>
        <dbReference type="ARBA" id="ARBA00023132"/>
    </source>
</evidence>
<reference evidence="14 15" key="1">
    <citation type="journal article" date="2011" name="Proc. Natl. Acad. Sci. U.S.A.">
        <title>Evolutionary erosion of yeast sex chromosomes by mating-type switching accidents.</title>
        <authorList>
            <person name="Gordon J.L."/>
            <person name="Armisen D."/>
            <person name="Proux-Wera E."/>
            <person name="Oheigeartaigh S.S."/>
            <person name="Byrne K.P."/>
            <person name="Wolfe K.H."/>
        </authorList>
    </citation>
    <scope>NUCLEOTIDE SEQUENCE [LARGE SCALE GENOMIC DNA]</scope>
    <source>
        <strain evidence="15">ATCC 34711 / CBS 6284 / DSM 70876 / NBRC 10599 / NRRL Y-10934 / UCD 77-7</strain>
    </source>
</reference>
<accession>I2H0V0</accession>
<evidence type="ECO:0000256" key="5">
    <source>
        <dbReference type="ARBA" id="ARBA00022692"/>
    </source>
</evidence>
<evidence type="ECO:0000256" key="3">
    <source>
        <dbReference type="ARBA" id="ARBA00005760"/>
    </source>
</evidence>
<feature type="transmembrane region" description="Helical" evidence="13">
    <location>
        <begin position="188"/>
        <end position="208"/>
    </location>
</feature>
<name>I2H0V0_HENB6</name>
<keyword evidence="7" id="KW-0653">Protein transport</keyword>
<dbReference type="GeneID" id="14494982"/>
<dbReference type="KEGG" id="tbl:TBLA_0C01890"/>
<dbReference type="GO" id="GO:0006999">
    <property type="term" value="P:nuclear pore organization"/>
    <property type="evidence" value="ECO:0007669"/>
    <property type="project" value="TreeGrafter"/>
</dbReference>
<feature type="transmembrane region" description="Helical" evidence="13">
    <location>
        <begin position="33"/>
        <end position="56"/>
    </location>
</feature>
<comment type="similarity">
    <text evidence="3">Belongs to the NDC1 family.</text>
</comment>
<feature type="transmembrane region" description="Helical" evidence="13">
    <location>
        <begin position="110"/>
        <end position="127"/>
    </location>
</feature>
<keyword evidence="12" id="KW-0539">Nucleus</keyword>
<keyword evidence="5 13" id="KW-0812">Transmembrane</keyword>
<evidence type="ECO:0000256" key="11">
    <source>
        <dbReference type="ARBA" id="ARBA00023136"/>
    </source>
</evidence>
<evidence type="ECO:0000313" key="14">
    <source>
        <dbReference type="EMBL" id="CCH60002.1"/>
    </source>
</evidence>
<dbReference type="GO" id="GO:0031965">
    <property type="term" value="C:nuclear membrane"/>
    <property type="evidence" value="ECO:0007669"/>
    <property type="project" value="UniProtKB-SubCell"/>
</dbReference>
<dbReference type="GO" id="GO:0070762">
    <property type="term" value="C:nuclear pore transmembrane ring"/>
    <property type="evidence" value="ECO:0007669"/>
    <property type="project" value="TreeGrafter"/>
</dbReference>
<feature type="transmembrane region" description="Helical" evidence="13">
    <location>
        <begin position="228"/>
        <end position="252"/>
    </location>
</feature>
<evidence type="ECO:0000313" key="15">
    <source>
        <dbReference type="Proteomes" id="UP000002866"/>
    </source>
</evidence>
<dbReference type="OMA" id="AHMSIGC"/>
<dbReference type="AlphaFoldDB" id="I2H0V0"/>
<dbReference type="InParanoid" id="I2H0V0"/>
<keyword evidence="15" id="KW-1185">Reference proteome</keyword>
<keyword evidence="6" id="KW-0509">mRNA transport</keyword>
<evidence type="ECO:0000256" key="1">
    <source>
        <dbReference type="ARBA" id="ARBA00004232"/>
    </source>
</evidence>
<feature type="transmembrane region" description="Helical" evidence="13">
    <location>
        <begin position="62"/>
        <end position="79"/>
    </location>
</feature>
<dbReference type="GO" id="GO:0070631">
    <property type="term" value="P:spindle pole body localization"/>
    <property type="evidence" value="ECO:0007669"/>
    <property type="project" value="TreeGrafter"/>
</dbReference>
<keyword evidence="8 13" id="KW-1133">Transmembrane helix</keyword>
<dbReference type="FunCoup" id="I2H0V0">
    <property type="interactions" value="175"/>
</dbReference>
<evidence type="ECO:0000256" key="6">
    <source>
        <dbReference type="ARBA" id="ARBA00022816"/>
    </source>
</evidence>
<dbReference type="OrthoDB" id="67850at2759"/>
<dbReference type="PANTHER" id="PTHR13269:SF6">
    <property type="entry name" value="NUCLEOPORIN NDC1"/>
    <property type="match status" value="1"/>
</dbReference>
<keyword evidence="9" id="KW-0811">Translocation</keyword>
<protein>
    <recommendedName>
        <fullName evidence="16">Nucleoporin NDC1</fullName>
    </recommendedName>
</protein>
<keyword evidence="10" id="KW-0906">Nuclear pore complex</keyword>
<evidence type="ECO:0000256" key="2">
    <source>
        <dbReference type="ARBA" id="ARBA00004567"/>
    </source>
</evidence>
<dbReference type="RefSeq" id="XP_004179521.1">
    <property type="nucleotide sequence ID" value="XM_004179473.1"/>
</dbReference>
<feature type="transmembrane region" description="Helical" evidence="13">
    <location>
        <begin position="147"/>
        <end position="167"/>
    </location>
</feature>